<evidence type="ECO:0000313" key="2">
    <source>
        <dbReference type="EMBL" id="KAK5533369.1"/>
    </source>
</evidence>
<dbReference type="Proteomes" id="UP001345827">
    <property type="component" value="Unassembled WGS sequence"/>
</dbReference>
<feature type="region of interest" description="Disordered" evidence="1">
    <location>
        <begin position="602"/>
        <end position="629"/>
    </location>
</feature>
<evidence type="ECO:0000256" key="1">
    <source>
        <dbReference type="SAM" id="MobiDB-lite"/>
    </source>
</evidence>
<feature type="compositionally biased region" description="Basic and acidic residues" evidence="1">
    <location>
        <begin position="81"/>
        <end position="102"/>
    </location>
</feature>
<feature type="compositionally biased region" description="Polar residues" evidence="1">
    <location>
        <begin position="602"/>
        <end position="626"/>
    </location>
</feature>
<dbReference type="GO" id="GO:0005737">
    <property type="term" value="C:cytoplasm"/>
    <property type="evidence" value="ECO:0007669"/>
    <property type="project" value="InterPro"/>
</dbReference>
<proteinExistence type="predicted"/>
<dbReference type="GO" id="GO:0005634">
    <property type="term" value="C:nucleus"/>
    <property type="evidence" value="ECO:0007669"/>
    <property type="project" value="InterPro"/>
</dbReference>
<feature type="compositionally biased region" description="Basic and acidic residues" evidence="1">
    <location>
        <begin position="327"/>
        <end position="352"/>
    </location>
</feature>
<dbReference type="GO" id="GO:0006355">
    <property type="term" value="P:regulation of DNA-templated transcription"/>
    <property type="evidence" value="ECO:0007669"/>
    <property type="project" value="InterPro"/>
</dbReference>
<feature type="region of interest" description="Disordered" evidence="1">
    <location>
        <begin position="157"/>
        <end position="176"/>
    </location>
</feature>
<organism evidence="2 3">
    <name type="scientific">Vermiconidia calcicola</name>
    <dbReference type="NCBI Taxonomy" id="1690605"/>
    <lineage>
        <taxon>Eukaryota</taxon>
        <taxon>Fungi</taxon>
        <taxon>Dikarya</taxon>
        <taxon>Ascomycota</taxon>
        <taxon>Pezizomycotina</taxon>
        <taxon>Dothideomycetes</taxon>
        <taxon>Dothideomycetidae</taxon>
        <taxon>Mycosphaerellales</taxon>
        <taxon>Extremaceae</taxon>
        <taxon>Vermiconidia</taxon>
    </lineage>
</organism>
<dbReference type="GO" id="GO:0007623">
    <property type="term" value="P:circadian rhythm"/>
    <property type="evidence" value="ECO:0007669"/>
    <property type="project" value="InterPro"/>
</dbReference>
<reference evidence="2 3" key="1">
    <citation type="submission" date="2023-06" db="EMBL/GenBank/DDBJ databases">
        <title>Black Yeasts Isolated from many extreme environments.</title>
        <authorList>
            <person name="Coleine C."/>
            <person name="Stajich J.E."/>
            <person name="Selbmann L."/>
        </authorList>
    </citation>
    <scope>NUCLEOTIDE SEQUENCE [LARGE SCALE GENOMIC DNA]</scope>
    <source>
        <strain evidence="2 3">CCFEE 5887</strain>
    </source>
</reference>
<protein>
    <recommendedName>
        <fullName evidence="4">Frequency clock protein</fullName>
    </recommendedName>
</protein>
<evidence type="ECO:0008006" key="4">
    <source>
        <dbReference type="Google" id="ProtNLM"/>
    </source>
</evidence>
<feature type="region of interest" description="Disordered" evidence="1">
    <location>
        <begin position="1"/>
        <end position="103"/>
    </location>
</feature>
<feature type="region of interest" description="Disordered" evidence="1">
    <location>
        <begin position="312"/>
        <end position="407"/>
    </location>
</feature>
<feature type="compositionally biased region" description="Polar residues" evidence="1">
    <location>
        <begin position="525"/>
        <end position="540"/>
    </location>
</feature>
<comment type="caution">
    <text evidence="2">The sequence shown here is derived from an EMBL/GenBank/DDBJ whole genome shotgun (WGS) entry which is preliminary data.</text>
</comment>
<feature type="region of interest" description="Disordered" evidence="1">
    <location>
        <begin position="809"/>
        <end position="937"/>
    </location>
</feature>
<feature type="region of interest" description="Disordered" evidence="1">
    <location>
        <begin position="202"/>
        <end position="268"/>
    </location>
</feature>
<feature type="compositionally biased region" description="Low complexity" evidence="1">
    <location>
        <begin position="240"/>
        <end position="255"/>
    </location>
</feature>
<dbReference type="EMBL" id="JAXLQG010000013">
    <property type="protein sequence ID" value="KAK5533369.1"/>
    <property type="molecule type" value="Genomic_DNA"/>
</dbReference>
<feature type="region of interest" description="Disordered" evidence="1">
    <location>
        <begin position="491"/>
        <end position="556"/>
    </location>
</feature>
<dbReference type="AlphaFoldDB" id="A0AAV9Q5D8"/>
<accession>A0AAV9Q5D8</accession>
<name>A0AAV9Q5D8_9PEZI</name>
<dbReference type="InterPro" id="IPR018554">
    <property type="entry name" value="FRQ"/>
</dbReference>
<gene>
    <name evidence="2" type="ORF">LTR25_007235</name>
</gene>
<feature type="compositionally biased region" description="Low complexity" evidence="1">
    <location>
        <begin position="8"/>
        <end position="24"/>
    </location>
</feature>
<dbReference type="Pfam" id="PF09421">
    <property type="entry name" value="FRQ"/>
    <property type="match status" value="1"/>
</dbReference>
<evidence type="ECO:0000313" key="3">
    <source>
        <dbReference type="Proteomes" id="UP001345827"/>
    </source>
</evidence>
<sequence length="937" mass="102505">MPNTAPLSVPSPKRSFSSISSPNPRRTHPSQSKSLPKSKRVKLEHNSDGSGSGESALQAAGCKVAAGESRDSSSDQSAAKWFDRVNRNVESSRNKVYKHEDESPFFMAQQESYHQSGPLQSLAGETFGQRAQDDNERHELRGVIDDLTIENKRLKTLLRDRQSRPGSSSSDPDRIIEVRLHGLPAEKKRELEQLLQTFAHGLNGASPTQHGSYVPVDKSLPSPGTSLLAGQKHEHTHTDSGYVSVSNSGLNSSSGTAMSREPVSKRKKDKDIKNYLHDIPDALFPQNTMSISDSAKMVLVVQRLEQLYTGKTAHSGDHSLPVQQQKISRDAAKADRAEDRRQNRTVKVEGSREAPVLPPDSKINFDAMEQGRQTAPYTPSDKEASSSSGTPGSLERPVSPNQRPTRPLDLDIHRAQIAEDNLKYIQHLGLSSSEYSPTSNGEQQPWIYLNLLISMAQLHTLNVTPAFVRKAIRQLSTQFELSKDGHKVRWNGDASQGFSPNFGISPGSVSRRITDDTPDEGGRQSGSATSNLNEQRSMSMSDDKRMGGKPSTTTSKLVESTLTLSNPAIKQPSSMFKSSTFDYKPIVFKGKKKALKASNSYLDSSSSHEGLSPDSDSLTHALSRSSLRSKDDAPDGLITFYSNPYFCTDLSGDRSPINMRSLDSEQGREVLGLAKEQQPEDEIMRDVNACYFTARVDGHLSSWPAICPPVKMDFAPVNSAGEDETQPIELEASGIGGIRPEDNFALDVKVARSRLRDGERKAQGKGKGKGRRGEHAKYSYRTEECTKLSLQPSRLPPPSYVLFATSSSSSAGEGHFYEDSESESSDHNDPPAPAGLLWQWSSSSNDRQIPDDNSEASSSFGVLEAARARLRDPQTISPQDRDFIDPSGRTMSGSLAATVGASWSAKSIVEPEAGPEDGGDLSSDMSVDEDYHRDDWD</sequence>
<keyword evidence="3" id="KW-1185">Reference proteome</keyword>
<feature type="region of interest" description="Disordered" evidence="1">
    <location>
        <begin position="755"/>
        <end position="778"/>
    </location>
</feature>